<comment type="caution">
    <text evidence="5">The sequence shown here is derived from an EMBL/GenBank/DDBJ whole genome shotgun (WGS) entry which is preliminary data.</text>
</comment>
<feature type="domain" description="HTH tetR-type" evidence="4">
    <location>
        <begin position="37"/>
        <end position="95"/>
    </location>
</feature>
<dbReference type="OrthoDB" id="3869819at2"/>
<evidence type="ECO:0000313" key="6">
    <source>
        <dbReference type="Proteomes" id="UP000190037"/>
    </source>
</evidence>
<accession>A0A1T3P645</accession>
<name>A0A1T3P645_9ACTN</name>
<dbReference type="Gene3D" id="1.10.357.10">
    <property type="entry name" value="Tetracycline Repressor, domain 2"/>
    <property type="match status" value="1"/>
</dbReference>
<dbReference type="SUPFAM" id="SSF48498">
    <property type="entry name" value="Tetracyclin repressor-like, C-terminal domain"/>
    <property type="match status" value="1"/>
</dbReference>
<evidence type="ECO:0000313" key="5">
    <source>
        <dbReference type="EMBL" id="OPC84534.1"/>
    </source>
</evidence>
<dbReference type="RefSeq" id="WP_078978832.1">
    <property type="nucleotide sequence ID" value="NZ_MWQN01000001.1"/>
</dbReference>
<dbReference type="PROSITE" id="PS50977">
    <property type="entry name" value="HTH_TETR_2"/>
    <property type="match status" value="1"/>
</dbReference>
<dbReference type="Pfam" id="PF00440">
    <property type="entry name" value="TetR_N"/>
    <property type="match status" value="1"/>
</dbReference>
<evidence type="ECO:0000256" key="2">
    <source>
        <dbReference type="PROSITE-ProRule" id="PRU00335"/>
    </source>
</evidence>
<feature type="DNA-binding region" description="H-T-H motif" evidence="2">
    <location>
        <begin position="58"/>
        <end position="77"/>
    </location>
</feature>
<dbReference type="InterPro" id="IPR036271">
    <property type="entry name" value="Tet_transcr_reg_TetR-rel_C_sf"/>
</dbReference>
<dbReference type="Proteomes" id="UP000190037">
    <property type="component" value="Unassembled WGS sequence"/>
</dbReference>
<dbReference type="InterPro" id="IPR001647">
    <property type="entry name" value="HTH_TetR"/>
</dbReference>
<dbReference type="PANTHER" id="PTHR30055:SF209">
    <property type="entry name" value="POSSIBLE TRANSCRIPTIONAL REGULATORY PROTEIN (PROBABLY TETR-FAMILY)"/>
    <property type="match status" value="1"/>
</dbReference>
<feature type="compositionally biased region" description="Basic and acidic residues" evidence="3">
    <location>
        <begin position="217"/>
        <end position="232"/>
    </location>
</feature>
<dbReference type="EMBL" id="MWQN01000001">
    <property type="protein sequence ID" value="OPC84534.1"/>
    <property type="molecule type" value="Genomic_DNA"/>
</dbReference>
<protein>
    <submittedName>
        <fullName evidence="5">TetR family transcriptional regulator</fullName>
    </submittedName>
</protein>
<evidence type="ECO:0000256" key="3">
    <source>
        <dbReference type="SAM" id="MobiDB-lite"/>
    </source>
</evidence>
<dbReference type="AlphaFoldDB" id="A0A1T3P645"/>
<feature type="compositionally biased region" description="Low complexity" evidence="3">
    <location>
        <begin position="1"/>
        <end position="26"/>
    </location>
</feature>
<dbReference type="PANTHER" id="PTHR30055">
    <property type="entry name" value="HTH-TYPE TRANSCRIPTIONAL REGULATOR RUTR"/>
    <property type="match status" value="1"/>
</dbReference>
<gene>
    <name evidence="5" type="ORF">B4N89_29655</name>
</gene>
<dbReference type="InterPro" id="IPR009057">
    <property type="entry name" value="Homeodomain-like_sf"/>
</dbReference>
<proteinExistence type="predicted"/>
<keyword evidence="6" id="KW-1185">Reference proteome</keyword>
<feature type="region of interest" description="Disordered" evidence="3">
    <location>
        <begin position="1"/>
        <end position="38"/>
    </location>
</feature>
<evidence type="ECO:0000256" key="1">
    <source>
        <dbReference type="ARBA" id="ARBA00023125"/>
    </source>
</evidence>
<sequence length="288" mass="30548">METRPGVGRIPAGAAAIGDAPGAPTAPSTPPRRRNAQSNRERILAVARGELIRDADASMDDIARAAGVVRRTVYGHFPSREALIAGLAEEARRDILAAVEGARRAGDSPEEAVARFDLAAWEGGERYRLLISFAQRNLEDGGIPAMLAPVRERSIELITAGQRSGVFADHLPASVLALALEGMCVALLQAAETDIVVTAEDQAVAALVALGVPAPERSRWSPEWSRPTRPDPNRPAALTARPHRPPSPPAPGGSFVVWIRRGSAHVGDQGRQVSHRLEDGGGRALQQV</sequence>
<dbReference type="GO" id="GO:0000976">
    <property type="term" value="F:transcription cis-regulatory region binding"/>
    <property type="evidence" value="ECO:0007669"/>
    <property type="project" value="TreeGrafter"/>
</dbReference>
<organism evidence="5 6">
    <name type="scientific">Embleya scabrispora</name>
    <dbReference type="NCBI Taxonomy" id="159449"/>
    <lineage>
        <taxon>Bacteria</taxon>
        <taxon>Bacillati</taxon>
        <taxon>Actinomycetota</taxon>
        <taxon>Actinomycetes</taxon>
        <taxon>Kitasatosporales</taxon>
        <taxon>Streptomycetaceae</taxon>
        <taxon>Embleya</taxon>
    </lineage>
</organism>
<feature type="region of interest" description="Disordered" evidence="3">
    <location>
        <begin position="217"/>
        <end position="288"/>
    </location>
</feature>
<evidence type="ECO:0000259" key="4">
    <source>
        <dbReference type="PROSITE" id="PS50977"/>
    </source>
</evidence>
<reference evidence="5 6" key="1">
    <citation type="submission" date="2017-03" db="EMBL/GenBank/DDBJ databases">
        <title>Draft genome sequence of Streptomyces scabrisporus NF3, endophyte isolated from Amphipterygium adstringens.</title>
        <authorList>
            <person name="Vazquez M."/>
            <person name="Ceapa C.D."/>
            <person name="Rodriguez Luna D."/>
            <person name="Sanchez Esquivel S."/>
        </authorList>
    </citation>
    <scope>NUCLEOTIDE SEQUENCE [LARGE SCALE GENOMIC DNA]</scope>
    <source>
        <strain evidence="5 6">NF3</strain>
    </source>
</reference>
<dbReference type="STRING" id="159449.B4N89_29655"/>
<keyword evidence="1 2" id="KW-0238">DNA-binding</keyword>
<dbReference type="GO" id="GO:0003700">
    <property type="term" value="F:DNA-binding transcription factor activity"/>
    <property type="evidence" value="ECO:0007669"/>
    <property type="project" value="TreeGrafter"/>
</dbReference>
<dbReference type="SUPFAM" id="SSF46689">
    <property type="entry name" value="Homeodomain-like"/>
    <property type="match status" value="1"/>
</dbReference>
<dbReference type="InterPro" id="IPR050109">
    <property type="entry name" value="HTH-type_TetR-like_transc_reg"/>
</dbReference>